<evidence type="ECO:0000313" key="5">
    <source>
        <dbReference type="Proteomes" id="UP001314170"/>
    </source>
</evidence>
<dbReference type="PRINTS" id="PR00465">
    <property type="entry name" value="EP450IV"/>
</dbReference>
<dbReference type="EMBL" id="CAWUPB010000913">
    <property type="protein sequence ID" value="CAK7330761.1"/>
    <property type="molecule type" value="Genomic_DNA"/>
</dbReference>
<name>A0AAV1RDB8_9ROSI</name>
<evidence type="ECO:0000256" key="1">
    <source>
        <dbReference type="ARBA" id="ARBA00010617"/>
    </source>
</evidence>
<keyword evidence="3" id="KW-0408">Iron</keyword>
<evidence type="ECO:0000256" key="3">
    <source>
        <dbReference type="ARBA" id="ARBA00023004"/>
    </source>
</evidence>
<protein>
    <recommendedName>
        <fullName evidence="6">Cytochrome P450</fullName>
    </recommendedName>
</protein>
<keyword evidence="2" id="KW-0479">Metal-binding</keyword>
<dbReference type="AlphaFoldDB" id="A0AAV1RDB8"/>
<accession>A0AAV1RDB8</accession>
<evidence type="ECO:0008006" key="6">
    <source>
        <dbReference type="Google" id="ProtNLM"/>
    </source>
</evidence>
<dbReference type="GO" id="GO:0004497">
    <property type="term" value="F:monooxygenase activity"/>
    <property type="evidence" value="ECO:0007669"/>
    <property type="project" value="InterPro"/>
</dbReference>
<dbReference type="InterPro" id="IPR036396">
    <property type="entry name" value="Cyt_P450_sf"/>
</dbReference>
<organism evidence="4 5">
    <name type="scientific">Dovyalis caffra</name>
    <dbReference type="NCBI Taxonomy" id="77055"/>
    <lineage>
        <taxon>Eukaryota</taxon>
        <taxon>Viridiplantae</taxon>
        <taxon>Streptophyta</taxon>
        <taxon>Embryophyta</taxon>
        <taxon>Tracheophyta</taxon>
        <taxon>Spermatophyta</taxon>
        <taxon>Magnoliopsida</taxon>
        <taxon>eudicotyledons</taxon>
        <taxon>Gunneridae</taxon>
        <taxon>Pentapetalae</taxon>
        <taxon>rosids</taxon>
        <taxon>fabids</taxon>
        <taxon>Malpighiales</taxon>
        <taxon>Salicaceae</taxon>
        <taxon>Flacourtieae</taxon>
        <taxon>Dovyalis</taxon>
    </lineage>
</organism>
<dbReference type="GO" id="GO:0016125">
    <property type="term" value="P:sterol metabolic process"/>
    <property type="evidence" value="ECO:0007669"/>
    <property type="project" value="TreeGrafter"/>
</dbReference>
<dbReference type="PANTHER" id="PTHR24286:SF369">
    <property type="entry name" value="CYTOCHROME P450"/>
    <property type="match status" value="1"/>
</dbReference>
<dbReference type="GO" id="GO:0010268">
    <property type="term" value="P:brassinosteroid homeostasis"/>
    <property type="evidence" value="ECO:0007669"/>
    <property type="project" value="TreeGrafter"/>
</dbReference>
<reference evidence="4 5" key="1">
    <citation type="submission" date="2024-01" db="EMBL/GenBank/DDBJ databases">
        <authorList>
            <person name="Waweru B."/>
        </authorList>
    </citation>
    <scope>NUCLEOTIDE SEQUENCE [LARGE SCALE GENOMIC DNA]</scope>
</reference>
<dbReference type="GO" id="GO:0016132">
    <property type="term" value="P:brassinosteroid biosynthetic process"/>
    <property type="evidence" value="ECO:0007669"/>
    <property type="project" value="TreeGrafter"/>
</dbReference>
<keyword evidence="5" id="KW-1185">Reference proteome</keyword>
<dbReference type="InterPro" id="IPR001128">
    <property type="entry name" value="Cyt_P450"/>
</dbReference>
<gene>
    <name evidence="4" type="ORF">DCAF_LOCUS8123</name>
</gene>
<dbReference type="PANTHER" id="PTHR24286">
    <property type="entry name" value="CYTOCHROME P450 26"/>
    <property type="match status" value="1"/>
</dbReference>
<dbReference type="GO" id="GO:0020037">
    <property type="term" value="F:heme binding"/>
    <property type="evidence" value="ECO:0007669"/>
    <property type="project" value="InterPro"/>
</dbReference>
<dbReference type="InterPro" id="IPR002403">
    <property type="entry name" value="Cyt_P450_E_grp-IV"/>
</dbReference>
<comment type="similarity">
    <text evidence="1">Belongs to the cytochrome P450 family.</text>
</comment>
<dbReference type="GO" id="GO:0005506">
    <property type="term" value="F:iron ion binding"/>
    <property type="evidence" value="ECO:0007669"/>
    <property type="project" value="InterPro"/>
</dbReference>
<evidence type="ECO:0000313" key="4">
    <source>
        <dbReference type="EMBL" id="CAK7330761.1"/>
    </source>
</evidence>
<dbReference type="SUPFAM" id="SSF48264">
    <property type="entry name" value="Cytochrome P450"/>
    <property type="match status" value="2"/>
</dbReference>
<dbReference type="GO" id="GO:0016705">
    <property type="term" value="F:oxidoreductase activity, acting on paired donors, with incorporation or reduction of molecular oxygen"/>
    <property type="evidence" value="ECO:0007669"/>
    <property type="project" value="InterPro"/>
</dbReference>
<dbReference type="Gene3D" id="1.10.630.10">
    <property type="entry name" value="Cytochrome P450"/>
    <property type="match status" value="2"/>
</dbReference>
<proteinExistence type="inferred from homology"/>
<comment type="caution">
    <text evidence="4">The sequence shown here is derived from an EMBL/GenBank/DDBJ whole genome shotgun (WGS) entry which is preliminary data.</text>
</comment>
<sequence>MLEIGLVLVALFVIYYTHLLIKWKYPKINGVRVQLPPGSMGLPIIGETIQLLIPSYNSIDIHPFVRKRIQRHGPIFRTHLVGRPIIVSADPEVNKYIFSQEGNLVEMWYLDSFAKLFAFEGESKVTAIGRVHRYLRGITLNHFGGESLREKMLPQIEATVKNNLCKWSTQRSVDVKSAISRMIFNFTAKAAFGYDVENSTGEKIENLPNFIKSLMSFPLNIPGTTFHKCMKDKEKMSNMVRHIMKERFNSPDTRPGDFLDQAINDMASEKFLTEDFIAELAFGILFAAFESVSTTLTLAIKFLAENPLVLEELTAENEAVLKKRENPDSPLTWKEYKTMTFTQNVISETLRLMNIPPGLLRKALKDINVKGYTIPAGWTIMLVTPIVHLNPETYKDPLKFNPWRWKPIRTPCKPNPKPREALHHPIGKWRNPKIGGVLPPGSMGWPLIGETLQFIFCGKDPDLHPFIKKRMQKINAIGKVHTYIRSIVMNHFGVERLKESFFPKIEDILPANLAKWATQGPVDIKQVISVMSTPFSVYTLTMTDREKVLKMLKDKLMERIKDPSKRRGDFLD</sequence>
<dbReference type="Proteomes" id="UP001314170">
    <property type="component" value="Unassembled WGS sequence"/>
</dbReference>
<evidence type="ECO:0000256" key="2">
    <source>
        <dbReference type="ARBA" id="ARBA00022723"/>
    </source>
</evidence>
<dbReference type="Pfam" id="PF00067">
    <property type="entry name" value="p450"/>
    <property type="match status" value="1"/>
</dbReference>